<evidence type="ECO:0000313" key="6">
    <source>
        <dbReference type="EMBL" id="ORX72713.1"/>
    </source>
</evidence>
<name>A0A1Y1WGQ5_9FUNG</name>
<dbReference type="GO" id="GO:0030684">
    <property type="term" value="C:preribosome"/>
    <property type="evidence" value="ECO:0007669"/>
    <property type="project" value="UniProtKB-ARBA"/>
</dbReference>
<proteinExistence type="inferred from homology"/>
<evidence type="ECO:0000256" key="2">
    <source>
        <dbReference type="ARBA" id="ARBA00022980"/>
    </source>
</evidence>
<evidence type="ECO:0000313" key="7">
    <source>
        <dbReference type="Proteomes" id="UP000193922"/>
    </source>
</evidence>
<dbReference type="NCBIfam" id="TIGR01038">
    <property type="entry name" value="uL22_arch_euk"/>
    <property type="match status" value="1"/>
</dbReference>
<dbReference type="CDD" id="cd00336">
    <property type="entry name" value="Ribosomal_L22"/>
    <property type="match status" value="1"/>
</dbReference>
<evidence type="ECO:0000256" key="1">
    <source>
        <dbReference type="ARBA" id="ARBA00009451"/>
    </source>
</evidence>
<dbReference type="InterPro" id="IPR001063">
    <property type="entry name" value="Ribosomal_uL22"/>
</dbReference>
<dbReference type="Gene3D" id="3.90.470.10">
    <property type="entry name" value="Ribosomal protein L22/L17"/>
    <property type="match status" value="1"/>
</dbReference>
<dbReference type="AlphaFoldDB" id="A0A1Y1WGQ5"/>
<evidence type="ECO:0000256" key="4">
    <source>
        <dbReference type="ARBA" id="ARBA00065089"/>
    </source>
</evidence>
<dbReference type="InterPro" id="IPR036394">
    <property type="entry name" value="Ribosomal_uL22_sf"/>
</dbReference>
<dbReference type="GeneID" id="63801573"/>
<dbReference type="GO" id="GO:0022625">
    <property type="term" value="C:cytosolic large ribosomal subunit"/>
    <property type="evidence" value="ECO:0007669"/>
    <property type="project" value="TreeGrafter"/>
</dbReference>
<dbReference type="Pfam" id="PF00237">
    <property type="entry name" value="Ribosomal_L22"/>
    <property type="match status" value="1"/>
</dbReference>
<dbReference type="GO" id="GO:0003735">
    <property type="term" value="F:structural constituent of ribosome"/>
    <property type="evidence" value="ECO:0007669"/>
    <property type="project" value="InterPro"/>
</dbReference>
<dbReference type="SUPFAM" id="SSF54843">
    <property type="entry name" value="Ribosomal protein L22"/>
    <property type="match status" value="1"/>
</dbReference>
<reference evidence="6 7" key="1">
    <citation type="submission" date="2016-07" db="EMBL/GenBank/DDBJ databases">
        <title>Pervasive Adenine N6-methylation of Active Genes in Fungi.</title>
        <authorList>
            <consortium name="DOE Joint Genome Institute"/>
            <person name="Mondo S.J."/>
            <person name="Dannebaum R.O."/>
            <person name="Kuo R.C."/>
            <person name="Labutti K."/>
            <person name="Haridas S."/>
            <person name="Kuo A."/>
            <person name="Salamov A."/>
            <person name="Ahrendt S.R."/>
            <person name="Lipzen A."/>
            <person name="Sullivan W."/>
            <person name="Andreopoulos W.B."/>
            <person name="Clum A."/>
            <person name="Lindquist E."/>
            <person name="Daum C."/>
            <person name="Ramamoorthy G.K."/>
            <person name="Gryganskyi A."/>
            <person name="Culley D."/>
            <person name="Magnuson J.K."/>
            <person name="James T.Y."/>
            <person name="O'Malley M.A."/>
            <person name="Stajich J.E."/>
            <person name="Spatafora J.W."/>
            <person name="Visel A."/>
            <person name="Grigoriev I.V."/>
        </authorList>
    </citation>
    <scope>NUCLEOTIDE SEQUENCE [LARGE SCALE GENOMIC DNA]</scope>
    <source>
        <strain evidence="6 7">ATCC 12442</strain>
    </source>
</reference>
<gene>
    <name evidence="6" type="ORF">DL89DRAFT_232518</name>
</gene>
<dbReference type="FunFam" id="3.90.470.10:FF:000012">
    <property type="entry name" value="60S ribosomal protein L17"/>
    <property type="match status" value="1"/>
</dbReference>
<evidence type="ECO:0000256" key="5">
    <source>
        <dbReference type="RuleBase" id="RU004005"/>
    </source>
</evidence>
<protein>
    <submittedName>
        <fullName evidence="6">50S ribosomal protein L22</fullName>
    </submittedName>
</protein>
<feature type="non-terminal residue" evidence="6">
    <location>
        <position position="183"/>
    </location>
</feature>
<dbReference type="PROSITE" id="PS00464">
    <property type="entry name" value="RIBOSOMAL_L22"/>
    <property type="match status" value="1"/>
</dbReference>
<accession>A0A1Y1WGQ5</accession>
<keyword evidence="7" id="KW-1185">Reference proteome</keyword>
<comment type="caution">
    <text evidence="6">The sequence shown here is derived from an EMBL/GenBank/DDBJ whole genome shotgun (WGS) entry which is preliminary data.</text>
</comment>
<dbReference type="PANTHER" id="PTHR11593">
    <property type="entry name" value="60S RIBOSOMAL PROTEIN L17"/>
    <property type="match status" value="1"/>
</dbReference>
<dbReference type="Proteomes" id="UP000193922">
    <property type="component" value="Unassembled WGS sequence"/>
</dbReference>
<dbReference type="InterPro" id="IPR018260">
    <property type="entry name" value="Ribosomal_uL22_CS"/>
</dbReference>
<comment type="similarity">
    <text evidence="1 5">Belongs to the universal ribosomal protein uL22 family.</text>
</comment>
<organism evidence="6 7">
    <name type="scientific">Linderina pennispora</name>
    <dbReference type="NCBI Taxonomy" id="61395"/>
    <lineage>
        <taxon>Eukaryota</taxon>
        <taxon>Fungi</taxon>
        <taxon>Fungi incertae sedis</taxon>
        <taxon>Zoopagomycota</taxon>
        <taxon>Kickxellomycotina</taxon>
        <taxon>Kickxellomycetes</taxon>
        <taxon>Kickxellales</taxon>
        <taxon>Kickxellaceae</taxon>
        <taxon>Linderina</taxon>
    </lineage>
</organism>
<dbReference type="RefSeq" id="XP_040746053.1">
    <property type="nucleotide sequence ID" value="XM_040884925.1"/>
</dbReference>
<dbReference type="OrthoDB" id="10254664at2759"/>
<keyword evidence="2 5" id="KW-0689">Ribosomal protein</keyword>
<evidence type="ECO:0000256" key="3">
    <source>
        <dbReference type="ARBA" id="ARBA00023274"/>
    </source>
</evidence>
<sequence>MARYAAAPANEAKSAKTRGSYLRVHFKNTVETANAIKGRKLLNAVRYLKDVEEHKQCVPFRRFHGGIGRTAQAKAFGATMGRWPAKSAKFLLGLLENVQANAEAKGLNVEELVVKHILVNAAPKQRRRTYRAHGRINPYMSNPCHIEIIVSEEEKKVEKADDRVTAPFQTRKQLAVKRLRASR</sequence>
<dbReference type="GO" id="GO:0002181">
    <property type="term" value="P:cytoplasmic translation"/>
    <property type="evidence" value="ECO:0007669"/>
    <property type="project" value="TreeGrafter"/>
</dbReference>
<comment type="subunit">
    <text evidence="4">Component of the large ribosomal subunit (LSU). Mature yeast ribosomes consist of a small (40S) and a large (60S) subunit. The 40S small subunit contains 1 molecule of ribosomal RNA (18S rRNA) and at least 33 different proteins. The large 60S subunit contains 3 rRNA molecules (25S, 5.8S and 5S rRNA) and at least 46 different proteins. uL22 is associated with the polypeptide exit tunnel.</text>
</comment>
<keyword evidence="3 5" id="KW-0687">Ribonucleoprotein</keyword>
<dbReference type="STRING" id="61395.A0A1Y1WGQ5"/>
<dbReference type="EMBL" id="MCFD01000002">
    <property type="protein sequence ID" value="ORX72713.1"/>
    <property type="molecule type" value="Genomic_DNA"/>
</dbReference>
<dbReference type="PANTHER" id="PTHR11593:SF10">
    <property type="entry name" value="60S RIBOSOMAL PROTEIN L17"/>
    <property type="match status" value="1"/>
</dbReference>
<dbReference type="InterPro" id="IPR005721">
    <property type="entry name" value="Ribosomal_uL22_euk/arc"/>
</dbReference>